<dbReference type="AlphaFoldDB" id="A0A6A5RPQ1"/>
<evidence type="ECO:0000313" key="1">
    <source>
        <dbReference type="EMBL" id="KAF1929024.1"/>
    </source>
</evidence>
<gene>
    <name evidence="1" type="ORF">M421DRAFT_144880</name>
</gene>
<protein>
    <submittedName>
        <fullName evidence="1">Uncharacterized protein</fullName>
    </submittedName>
</protein>
<dbReference type="RefSeq" id="XP_033449272.1">
    <property type="nucleotide sequence ID" value="XM_033587523.1"/>
</dbReference>
<organism evidence="1 2">
    <name type="scientific">Didymella exigua CBS 183.55</name>
    <dbReference type="NCBI Taxonomy" id="1150837"/>
    <lineage>
        <taxon>Eukaryota</taxon>
        <taxon>Fungi</taxon>
        <taxon>Dikarya</taxon>
        <taxon>Ascomycota</taxon>
        <taxon>Pezizomycotina</taxon>
        <taxon>Dothideomycetes</taxon>
        <taxon>Pleosporomycetidae</taxon>
        <taxon>Pleosporales</taxon>
        <taxon>Pleosporineae</taxon>
        <taxon>Didymellaceae</taxon>
        <taxon>Didymella</taxon>
    </lineage>
</organism>
<keyword evidence="2" id="KW-1185">Reference proteome</keyword>
<name>A0A6A5RPQ1_9PLEO</name>
<dbReference type="EMBL" id="ML978967">
    <property type="protein sequence ID" value="KAF1929024.1"/>
    <property type="molecule type" value="Genomic_DNA"/>
</dbReference>
<sequence>MCAFIAPFPVAPIPQSQTLGELLSKLPEEIIIQILEYSLVLPGVISKKDFWGGKCEWPGCLCADSDWEHTPGEELTNNTLAPLLSTPDPIPRLAQYVFYKSNTFHICDPRSDMDWVGRGVWLPPQDIRRWIRRLEIEIFIEDPRLVSVACEVWRPGRDVEYLRQMQRAVKGFTELRTLRLMFETAFVTNHDMLETIDGIWSTLEHFRFQTPQLVLEACSAFPAWYDDTYSIPAGDGDSVRDVRLERLLAKYVSATGKMQCNSEKSGWIGAECHPWQGKL</sequence>
<dbReference type="Proteomes" id="UP000800082">
    <property type="component" value="Unassembled WGS sequence"/>
</dbReference>
<dbReference type="OrthoDB" id="3780327at2759"/>
<proteinExistence type="predicted"/>
<accession>A0A6A5RPQ1</accession>
<dbReference type="GeneID" id="54345169"/>
<evidence type="ECO:0000313" key="2">
    <source>
        <dbReference type="Proteomes" id="UP000800082"/>
    </source>
</evidence>
<reference evidence="1" key="1">
    <citation type="journal article" date="2020" name="Stud. Mycol.">
        <title>101 Dothideomycetes genomes: a test case for predicting lifestyles and emergence of pathogens.</title>
        <authorList>
            <person name="Haridas S."/>
            <person name="Albert R."/>
            <person name="Binder M."/>
            <person name="Bloem J."/>
            <person name="Labutti K."/>
            <person name="Salamov A."/>
            <person name="Andreopoulos B."/>
            <person name="Baker S."/>
            <person name="Barry K."/>
            <person name="Bills G."/>
            <person name="Bluhm B."/>
            <person name="Cannon C."/>
            <person name="Castanera R."/>
            <person name="Culley D."/>
            <person name="Daum C."/>
            <person name="Ezra D."/>
            <person name="Gonzalez J."/>
            <person name="Henrissat B."/>
            <person name="Kuo A."/>
            <person name="Liang C."/>
            <person name="Lipzen A."/>
            <person name="Lutzoni F."/>
            <person name="Magnuson J."/>
            <person name="Mondo S."/>
            <person name="Nolan M."/>
            <person name="Ohm R."/>
            <person name="Pangilinan J."/>
            <person name="Park H.-J."/>
            <person name="Ramirez L."/>
            <person name="Alfaro M."/>
            <person name="Sun H."/>
            <person name="Tritt A."/>
            <person name="Yoshinaga Y."/>
            <person name="Zwiers L.-H."/>
            <person name="Turgeon B."/>
            <person name="Goodwin S."/>
            <person name="Spatafora J."/>
            <person name="Crous P."/>
            <person name="Grigoriev I."/>
        </authorList>
    </citation>
    <scope>NUCLEOTIDE SEQUENCE</scope>
    <source>
        <strain evidence="1">CBS 183.55</strain>
    </source>
</reference>